<keyword evidence="2" id="KW-1185">Reference proteome</keyword>
<dbReference type="Proteomes" id="UP000035760">
    <property type="component" value="Unassembled WGS sequence"/>
</dbReference>
<dbReference type="EMBL" id="CBTJ020000055">
    <property type="protein sequence ID" value="CDI03267.1"/>
    <property type="molecule type" value="Genomic_DNA"/>
</dbReference>
<name>W6M6G1_9GAMM</name>
<reference evidence="1" key="2">
    <citation type="submission" date="2014-03" db="EMBL/GenBank/DDBJ databases">
        <title>Candidatus Competibacter-lineage genomes retrieved from metagenomes reveal functional metabolic diversity.</title>
        <authorList>
            <person name="McIlroy S.J."/>
            <person name="Albertsen M."/>
            <person name="Andresen E.K."/>
            <person name="Saunders A.M."/>
            <person name="Kristiansen R."/>
            <person name="Stokholm-Bjerregaard M."/>
            <person name="Nielsen K.L."/>
            <person name="Nielsen P.H."/>
        </authorList>
    </citation>
    <scope>NUCLEOTIDE SEQUENCE</scope>
    <source>
        <strain evidence="1">Run_A_D11</strain>
    </source>
</reference>
<comment type="caution">
    <text evidence="1">The sequence shown here is derived from an EMBL/GenBank/DDBJ whole genome shotgun (WGS) entry which is preliminary data.</text>
</comment>
<dbReference type="AlphaFoldDB" id="W6M6G1"/>
<accession>W6M6G1</accession>
<protein>
    <submittedName>
        <fullName evidence="1">Uncharacterized protein</fullName>
    </submittedName>
</protein>
<evidence type="ECO:0000313" key="2">
    <source>
        <dbReference type="Proteomes" id="UP000035760"/>
    </source>
</evidence>
<evidence type="ECO:0000313" key="1">
    <source>
        <dbReference type="EMBL" id="CDI03267.1"/>
    </source>
</evidence>
<dbReference type="STRING" id="1400863.BN873_470009"/>
<sequence>MIIGIVARGLDRRYGRRAWEIPALLEGLL</sequence>
<gene>
    <name evidence="1" type="ORF">BN873_470009</name>
</gene>
<proteinExistence type="predicted"/>
<reference evidence="1" key="1">
    <citation type="submission" date="2013-07" db="EMBL/GenBank/DDBJ databases">
        <authorList>
            <person name="McIlroy S."/>
        </authorList>
    </citation>
    <scope>NUCLEOTIDE SEQUENCE [LARGE SCALE GENOMIC DNA]</scope>
    <source>
        <strain evidence="1">Run_A_D11</strain>
    </source>
</reference>
<organism evidence="1 2">
    <name type="scientific">Candidatus Competibacter denitrificans Run_A_D11</name>
    <dbReference type="NCBI Taxonomy" id="1400863"/>
    <lineage>
        <taxon>Bacteria</taxon>
        <taxon>Pseudomonadati</taxon>
        <taxon>Pseudomonadota</taxon>
        <taxon>Gammaproteobacteria</taxon>
        <taxon>Candidatus Competibacteraceae</taxon>
        <taxon>Candidatus Competibacter</taxon>
    </lineage>
</organism>